<dbReference type="InterPro" id="IPR039761">
    <property type="entry name" value="Bms1/Tsr1"/>
</dbReference>
<evidence type="ECO:0000313" key="7">
    <source>
        <dbReference type="EMBL" id="GHJ84657.1"/>
    </source>
</evidence>
<feature type="region of interest" description="Disordered" evidence="5">
    <location>
        <begin position="1"/>
        <end position="81"/>
    </location>
</feature>
<dbReference type="Pfam" id="PF08142">
    <property type="entry name" value="AARP2CN"/>
    <property type="match status" value="1"/>
</dbReference>
<dbReference type="Pfam" id="PF04950">
    <property type="entry name" value="RIBIOP_C"/>
    <property type="match status" value="1"/>
</dbReference>
<evidence type="ECO:0000256" key="4">
    <source>
        <dbReference type="ARBA" id="ARBA00038288"/>
    </source>
</evidence>
<comment type="similarity">
    <text evidence="4">Belongs to the TRAFAC class translation factor GTPase superfamily. Bms1-like GTPase family. TSR1 subfamily.</text>
</comment>
<dbReference type="GO" id="GO:0005525">
    <property type="term" value="F:GTP binding"/>
    <property type="evidence" value="ECO:0007669"/>
    <property type="project" value="TreeGrafter"/>
</dbReference>
<evidence type="ECO:0000256" key="3">
    <source>
        <dbReference type="ARBA" id="ARBA00023242"/>
    </source>
</evidence>
<feature type="compositionally biased region" description="Low complexity" evidence="5">
    <location>
        <begin position="24"/>
        <end position="51"/>
    </location>
</feature>
<dbReference type="PROSITE" id="PS51714">
    <property type="entry name" value="G_BMS1"/>
    <property type="match status" value="1"/>
</dbReference>
<proteinExistence type="inferred from homology"/>
<evidence type="ECO:0000259" key="6">
    <source>
        <dbReference type="PROSITE" id="PS51714"/>
    </source>
</evidence>
<protein>
    <recommendedName>
        <fullName evidence="6">Bms1-type G domain-containing protein</fullName>
    </recommendedName>
</protein>
<feature type="domain" description="Bms1-type G" evidence="6">
    <location>
        <begin position="96"/>
        <end position="273"/>
    </location>
</feature>
<feature type="compositionally biased region" description="Acidic residues" evidence="5">
    <location>
        <begin position="506"/>
        <end position="531"/>
    </location>
</feature>
<comment type="caution">
    <text evidence="7">The sequence shown here is derived from an EMBL/GenBank/DDBJ whole genome shotgun (WGS) entry which is preliminary data.</text>
</comment>
<dbReference type="InterPro" id="IPR030387">
    <property type="entry name" value="G_Bms1/Tsr1_dom"/>
</dbReference>
<dbReference type="PANTHER" id="PTHR12858">
    <property type="entry name" value="RIBOSOME BIOGENESIS PROTEIN"/>
    <property type="match status" value="1"/>
</dbReference>
<dbReference type="PANTHER" id="PTHR12858:SF1">
    <property type="entry name" value="PRE-RRNA-PROCESSING PROTEIN TSR1 HOMOLOG"/>
    <property type="match status" value="1"/>
</dbReference>
<evidence type="ECO:0000256" key="5">
    <source>
        <dbReference type="SAM" id="MobiDB-lite"/>
    </source>
</evidence>
<keyword evidence="8" id="KW-1185">Reference proteome</keyword>
<dbReference type="GO" id="GO:0030688">
    <property type="term" value="C:preribosome, small subunit precursor"/>
    <property type="evidence" value="ECO:0007669"/>
    <property type="project" value="TreeGrafter"/>
</dbReference>
<feature type="compositionally biased region" description="Basic and acidic residues" evidence="5">
    <location>
        <begin position="539"/>
        <end position="551"/>
    </location>
</feature>
<dbReference type="GO" id="GO:0000479">
    <property type="term" value="P:endonucleolytic cleavage of tricistronic rRNA transcript (SSU-rRNA, 5.8S rRNA, LSU-rRNA)"/>
    <property type="evidence" value="ECO:0007669"/>
    <property type="project" value="TreeGrafter"/>
</dbReference>
<evidence type="ECO:0000256" key="1">
    <source>
        <dbReference type="ARBA" id="ARBA00004604"/>
    </source>
</evidence>
<gene>
    <name evidence="7" type="ORF">NliqN6_1059</name>
</gene>
<sequence>MSGHHHRATLKQQNKSFKSKHSTKSSLKAASKGRITPASSTSASHAFASQSNASKVATSATKRARLNTRNQKKENQRKGLTRDVKVFQTTSGGGCVPRVVAVVPLHRNSSCVAFTKGYLVNLGLNDDEREKVEAQLKEVGSWIVDAPKFKTSLQIIHLPPVSLYATLEAAGVADYVVLLLSSEDEVEEEGEAVLRCLQGGGGVGEIVACVQSPPNAPMSPQERPMVLKSLQSFTNYFFPSLAKIHVSPTETERSASNSDGANLARALCEGIPTTSSTSHKAAGKALAAISDKGRGRDGRAYVVAEEGDARQGESSDMPRVHWQADPETEDKGTLFVTGTIRGGRLSADRLVHIPGWGDYTLDRIAYAPLARQARAAARSKSDDVMTVDDAATPTIPGQVLSQPTEEADTLIAYNEADDMLMGNEQTGFTAEELARGDEYMDDDFGKKKVKRVPKGTSAYQAAWIIDDEEDDFEEDDDEEDEMEDLEEGNDFGGIGKGFGKAKHEEETEEVELEEREDDEEDYDDELDEDEEQRQLAEYQAHKSREKEHDSDLAFPDEVDTPLNISARERFARYRGLQSFRTSPWDPYENLPVEYGRIFRFDDYERSRRVAIGNAKIDGVSEGVRVLLSIRGVEKALVNERSGLPIVVHGLMQHEHKQTVLHFVVQRNTEYEEPVRAKDPLILCVGPRRYTIRPIFSQHTRGGGKGVNNVHKSEKFLRHGEAVVATTYGPAILGKQSCLLLRQSENPEVPHLVAMGSFMNPDHERIIAKRIVLTGHPFKVHVKTATVRYMFFNRDDIEYFAPIELYTKYGRTGHIKEPLGTHGYFKAHFDGPIQQMDTVCMSLYKRQFPKQSENFRAPIPVVPAEEEKMDME</sequence>
<dbReference type="EMBL" id="BLZA01000009">
    <property type="protein sequence ID" value="GHJ84657.1"/>
    <property type="molecule type" value="Genomic_DNA"/>
</dbReference>
<dbReference type="GO" id="GO:0000462">
    <property type="term" value="P:maturation of SSU-rRNA from tricistronic rRNA transcript (SSU-rRNA, 5.8S rRNA, LSU-rRNA)"/>
    <property type="evidence" value="ECO:0007669"/>
    <property type="project" value="TreeGrafter"/>
</dbReference>
<keyword evidence="3" id="KW-0539">Nucleus</keyword>
<name>A0A8H3YDV8_9TREE</name>
<dbReference type="Proteomes" id="UP000620104">
    <property type="component" value="Unassembled WGS sequence"/>
</dbReference>
<feature type="region of interest" description="Disordered" evidence="5">
    <location>
        <begin position="464"/>
        <end position="559"/>
    </location>
</feature>
<feature type="compositionally biased region" description="Acidic residues" evidence="5">
    <location>
        <begin position="465"/>
        <end position="489"/>
    </location>
</feature>
<organism evidence="7 8">
    <name type="scientific">Naganishia liquefaciens</name>
    <dbReference type="NCBI Taxonomy" id="104408"/>
    <lineage>
        <taxon>Eukaryota</taxon>
        <taxon>Fungi</taxon>
        <taxon>Dikarya</taxon>
        <taxon>Basidiomycota</taxon>
        <taxon>Agaricomycotina</taxon>
        <taxon>Tremellomycetes</taxon>
        <taxon>Filobasidiales</taxon>
        <taxon>Filobasidiaceae</taxon>
        <taxon>Naganishia</taxon>
    </lineage>
</organism>
<dbReference type="GO" id="GO:0034511">
    <property type="term" value="F:U3 snoRNA binding"/>
    <property type="evidence" value="ECO:0007669"/>
    <property type="project" value="TreeGrafter"/>
</dbReference>
<feature type="compositionally biased region" description="Basic and acidic residues" evidence="5">
    <location>
        <begin position="71"/>
        <end position="81"/>
    </location>
</feature>
<dbReference type="GO" id="GO:0005730">
    <property type="term" value="C:nucleolus"/>
    <property type="evidence" value="ECO:0007669"/>
    <property type="project" value="UniProtKB-SubCell"/>
</dbReference>
<dbReference type="SMART" id="SM00785">
    <property type="entry name" value="AARP2CN"/>
    <property type="match status" value="1"/>
</dbReference>
<dbReference type="GO" id="GO:0003924">
    <property type="term" value="F:GTPase activity"/>
    <property type="evidence" value="ECO:0007669"/>
    <property type="project" value="TreeGrafter"/>
</dbReference>
<feature type="compositionally biased region" description="Polar residues" evidence="5">
    <location>
        <begin position="52"/>
        <end position="61"/>
    </location>
</feature>
<dbReference type="InterPro" id="IPR007034">
    <property type="entry name" value="BMS1_TSR1_C"/>
</dbReference>
<dbReference type="InterPro" id="IPR012948">
    <property type="entry name" value="AARP2CN"/>
</dbReference>
<dbReference type="SMART" id="SM01362">
    <property type="entry name" value="DUF663"/>
    <property type="match status" value="1"/>
</dbReference>
<reference evidence="7" key="1">
    <citation type="submission" date="2020-07" db="EMBL/GenBank/DDBJ databases">
        <title>Draft Genome Sequence of a Deep-Sea Yeast, Naganishia (Cryptococcus) liquefaciens strain N6.</title>
        <authorList>
            <person name="Han Y.W."/>
            <person name="Kajitani R."/>
            <person name="Morimoto H."/>
            <person name="Parhat M."/>
            <person name="Tsubouchi H."/>
            <person name="Bakenova O."/>
            <person name="Ogata M."/>
            <person name="Argunhan B."/>
            <person name="Aoki R."/>
            <person name="Kajiwara S."/>
            <person name="Itoh T."/>
            <person name="Iwasaki H."/>
        </authorList>
    </citation>
    <scope>NUCLEOTIDE SEQUENCE</scope>
    <source>
        <strain evidence="7">N6</strain>
    </source>
</reference>
<keyword evidence="2" id="KW-0690">Ribosome biogenesis</keyword>
<evidence type="ECO:0000256" key="2">
    <source>
        <dbReference type="ARBA" id="ARBA00022517"/>
    </source>
</evidence>
<comment type="subcellular location">
    <subcellularLocation>
        <location evidence="1">Nucleus</location>
        <location evidence="1">Nucleolus</location>
    </subcellularLocation>
</comment>
<dbReference type="OrthoDB" id="119302at2759"/>
<dbReference type="Pfam" id="PF22298">
    <property type="entry name" value="Tsr1_G-like"/>
    <property type="match status" value="1"/>
</dbReference>
<evidence type="ECO:0000313" key="8">
    <source>
        <dbReference type="Proteomes" id="UP000620104"/>
    </source>
</evidence>
<accession>A0A8H3YDV8</accession>
<dbReference type="AlphaFoldDB" id="A0A8H3YDV8"/>